<dbReference type="InterPro" id="IPR046341">
    <property type="entry name" value="SET_dom_sf"/>
</dbReference>
<name>A0A0M3IDG1_ASCLU</name>
<accession>A0A0M3IDG1</accession>
<sequence length="421" mass="48028">MEVFLDWIRQRGCSFAGIEVRMCDDDSGYGVFALRSFRINETLITLPPQLMITAGMVAELPYYKQLLESCKERLQPFEVLVMFFLIEQPSSSIWAPYLNVLPRTFSTPAATETTLNPDYLPLSVRNLWIDQQAELKNIFEKLCRILVQQPSWERFLWAWHVVNTRCIFVESKPHPLIDNTNGNTIAAFALWDNVNKCYKVIATRLITEGDQIFVCYGGHSNGRLWIEYGFTLSSNIYNKVSITYGKHLLIALAKSVGLTFTDSHLQTVKQAGLPCDKILDLLIALAKSVGLTFTDSHLQTVEQAGLPCTLYASDAVPSFGLKANLRILQLDFNELTLYASDAVPSFGLKANLRILQLDFNELNNWSKIVYTNEKENNNELVTAVLRKLLEISQKKMDNIPEKFHWLWNEQISLLEECIRNA</sequence>
<dbReference type="GO" id="GO:0016279">
    <property type="term" value="F:protein-lysine N-methyltransferase activity"/>
    <property type="evidence" value="ECO:0007669"/>
    <property type="project" value="TreeGrafter"/>
</dbReference>
<dbReference type="InterPro" id="IPR001214">
    <property type="entry name" value="SET_dom"/>
</dbReference>
<organism evidence="2 3">
    <name type="scientific">Ascaris lumbricoides</name>
    <name type="common">Giant roundworm</name>
    <dbReference type="NCBI Taxonomy" id="6252"/>
    <lineage>
        <taxon>Eukaryota</taxon>
        <taxon>Metazoa</taxon>
        <taxon>Ecdysozoa</taxon>
        <taxon>Nematoda</taxon>
        <taxon>Chromadorea</taxon>
        <taxon>Rhabditida</taxon>
        <taxon>Spirurina</taxon>
        <taxon>Ascaridomorpha</taxon>
        <taxon>Ascaridoidea</taxon>
        <taxon>Ascarididae</taxon>
        <taxon>Ascaris</taxon>
    </lineage>
</organism>
<dbReference type="SUPFAM" id="SSF82199">
    <property type="entry name" value="SET domain"/>
    <property type="match status" value="1"/>
</dbReference>
<evidence type="ECO:0000259" key="1">
    <source>
        <dbReference type="PROSITE" id="PS50280"/>
    </source>
</evidence>
<evidence type="ECO:0000313" key="3">
    <source>
        <dbReference type="WBParaSite" id="ALUE_0001606001-mRNA-1"/>
    </source>
</evidence>
<dbReference type="Proteomes" id="UP000036681">
    <property type="component" value="Unplaced"/>
</dbReference>
<evidence type="ECO:0000313" key="2">
    <source>
        <dbReference type="Proteomes" id="UP000036681"/>
    </source>
</evidence>
<protein>
    <submittedName>
        <fullName evidence="3">SET domain-containing protein</fullName>
    </submittedName>
</protein>
<dbReference type="WBParaSite" id="ALUE_0001606001-mRNA-1">
    <property type="protein sequence ID" value="ALUE_0001606001-mRNA-1"/>
    <property type="gene ID" value="ALUE_0001606001"/>
</dbReference>
<dbReference type="AlphaFoldDB" id="A0A0M3IDG1"/>
<keyword evidence="2" id="KW-1185">Reference proteome</keyword>
<dbReference type="Gene3D" id="3.90.1410.10">
    <property type="entry name" value="set domain protein methyltransferase, domain 1"/>
    <property type="match status" value="1"/>
</dbReference>
<dbReference type="PANTHER" id="PTHR13271:SF151">
    <property type="entry name" value="SET DOMAIN-CONTAINING PROTEIN 4"/>
    <property type="match status" value="1"/>
</dbReference>
<reference evidence="3" key="1">
    <citation type="submission" date="2017-02" db="UniProtKB">
        <authorList>
            <consortium name="WormBaseParasite"/>
        </authorList>
    </citation>
    <scope>IDENTIFICATION</scope>
</reference>
<proteinExistence type="predicted"/>
<dbReference type="InterPro" id="IPR050600">
    <property type="entry name" value="SETD3_SETD6_MTase"/>
</dbReference>
<dbReference type="PANTHER" id="PTHR13271">
    <property type="entry name" value="UNCHARACTERIZED PUTATIVE METHYLTRANSFERASE"/>
    <property type="match status" value="1"/>
</dbReference>
<feature type="domain" description="SET" evidence="1">
    <location>
        <begin position="16"/>
        <end position="217"/>
    </location>
</feature>
<dbReference type="PROSITE" id="PS50280">
    <property type="entry name" value="SET"/>
    <property type="match status" value="1"/>
</dbReference>